<feature type="region of interest" description="Disordered" evidence="1">
    <location>
        <begin position="195"/>
        <end position="249"/>
    </location>
</feature>
<feature type="compositionally biased region" description="Acidic residues" evidence="1">
    <location>
        <begin position="214"/>
        <end position="232"/>
    </location>
</feature>
<gene>
    <name evidence="2" type="ORF">PsYK624_062110</name>
</gene>
<feature type="compositionally biased region" description="Basic and acidic residues" evidence="1">
    <location>
        <begin position="195"/>
        <end position="213"/>
    </location>
</feature>
<comment type="caution">
    <text evidence="2">The sequence shown here is derived from an EMBL/GenBank/DDBJ whole genome shotgun (WGS) entry which is preliminary data.</text>
</comment>
<dbReference type="EMBL" id="BPQB01000015">
    <property type="protein sequence ID" value="GJE90088.1"/>
    <property type="molecule type" value="Genomic_DNA"/>
</dbReference>
<evidence type="ECO:0000313" key="2">
    <source>
        <dbReference type="EMBL" id="GJE90088.1"/>
    </source>
</evidence>
<evidence type="ECO:0000256" key="1">
    <source>
        <dbReference type="SAM" id="MobiDB-lite"/>
    </source>
</evidence>
<evidence type="ECO:0000313" key="3">
    <source>
        <dbReference type="Proteomes" id="UP000703269"/>
    </source>
</evidence>
<protein>
    <submittedName>
        <fullName evidence="2">Uncharacterized protein</fullName>
    </submittedName>
</protein>
<feature type="compositionally biased region" description="Basic and acidic residues" evidence="1">
    <location>
        <begin position="233"/>
        <end position="249"/>
    </location>
</feature>
<sequence>MASEAPKFVLPPDFTFTPGGVVAHKDTYELLANLMKEAPNRDPDAHDMYIYNDFYGYAMLELYDELLHSAHTFVTKKEWMKAFAVVDAMNHYNGMIGKEWTHVDDGERVEATEQAFGVVLVATLRGLEASSMLNEATIPILERTLEHLAAWPLEESSAYVRVLKGYGKKLFGTRTAEERKQISAARSAAYDEFVRKLSPEEREQRGDDLSGAREEDEEEDEDEDEDEDMEEDGVAKADRPWFGKAKAKDADLKDNELRLPSVWKEYMAIWRRSPHLPLRGPPEWDLTKWSAAEKRPFAFATMDDED</sequence>
<name>A0A9P3LD90_9APHY</name>
<dbReference type="OrthoDB" id="10037289at2759"/>
<reference evidence="2 3" key="1">
    <citation type="submission" date="2021-08" db="EMBL/GenBank/DDBJ databases">
        <title>Draft Genome Sequence of Phanerochaete sordida strain YK-624.</title>
        <authorList>
            <person name="Mori T."/>
            <person name="Dohra H."/>
            <person name="Suzuki T."/>
            <person name="Kawagishi H."/>
            <person name="Hirai H."/>
        </authorList>
    </citation>
    <scope>NUCLEOTIDE SEQUENCE [LARGE SCALE GENOMIC DNA]</scope>
    <source>
        <strain evidence="2 3">YK-624</strain>
    </source>
</reference>
<proteinExistence type="predicted"/>
<dbReference type="AlphaFoldDB" id="A0A9P3LD90"/>
<organism evidence="2 3">
    <name type="scientific">Phanerochaete sordida</name>
    <dbReference type="NCBI Taxonomy" id="48140"/>
    <lineage>
        <taxon>Eukaryota</taxon>
        <taxon>Fungi</taxon>
        <taxon>Dikarya</taxon>
        <taxon>Basidiomycota</taxon>
        <taxon>Agaricomycotina</taxon>
        <taxon>Agaricomycetes</taxon>
        <taxon>Polyporales</taxon>
        <taxon>Phanerochaetaceae</taxon>
        <taxon>Phanerochaete</taxon>
    </lineage>
</organism>
<dbReference type="Proteomes" id="UP000703269">
    <property type="component" value="Unassembled WGS sequence"/>
</dbReference>
<accession>A0A9P3LD90</accession>
<keyword evidence="3" id="KW-1185">Reference proteome</keyword>